<dbReference type="InterPro" id="IPR003439">
    <property type="entry name" value="ABC_transporter-like_ATP-bd"/>
</dbReference>
<keyword evidence="1" id="KW-0813">Transport</keyword>
<dbReference type="GO" id="GO:0005886">
    <property type="term" value="C:plasma membrane"/>
    <property type="evidence" value="ECO:0007669"/>
    <property type="project" value="TreeGrafter"/>
</dbReference>
<evidence type="ECO:0000259" key="6">
    <source>
        <dbReference type="SMART" id="SM00382"/>
    </source>
</evidence>
<proteinExistence type="predicted"/>
<name>A0A830QSN0_9FIRM</name>
<evidence type="ECO:0000256" key="3">
    <source>
        <dbReference type="ARBA" id="ARBA00022840"/>
    </source>
</evidence>
<evidence type="ECO:0000256" key="2">
    <source>
        <dbReference type="ARBA" id="ARBA00022741"/>
    </source>
</evidence>
<keyword evidence="7" id="KW-0614">Plasmid</keyword>
<dbReference type="GO" id="GO:0022857">
    <property type="term" value="F:transmembrane transporter activity"/>
    <property type="evidence" value="ECO:0007669"/>
    <property type="project" value="TreeGrafter"/>
</dbReference>
<dbReference type="InterPro" id="IPR027417">
    <property type="entry name" value="P-loop_NTPase"/>
</dbReference>
<dbReference type="PANTHER" id="PTHR24220">
    <property type="entry name" value="IMPORT ATP-BINDING PROTEIN"/>
    <property type="match status" value="1"/>
</dbReference>
<dbReference type="InterPro" id="IPR025662">
    <property type="entry name" value="Sigma_54_int_dom_ATP-bd_1"/>
</dbReference>
<dbReference type="SMART" id="SM00382">
    <property type="entry name" value="AAA"/>
    <property type="match status" value="1"/>
</dbReference>
<dbReference type="Proteomes" id="UP000679848">
    <property type="component" value="Plasmid pMM59_01"/>
</dbReference>
<dbReference type="InterPro" id="IPR006541">
    <property type="entry name" value="Bacteriocin_ass"/>
</dbReference>
<dbReference type="PANTHER" id="PTHR24220:SF86">
    <property type="entry name" value="ABC TRANSPORTER ABCH.1"/>
    <property type="match status" value="1"/>
</dbReference>
<geneLocation type="plasmid" evidence="7 8">
    <name>pMM59_01</name>
</geneLocation>
<dbReference type="Pfam" id="PF00005">
    <property type="entry name" value="ABC_tran"/>
    <property type="match status" value="1"/>
</dbReference>
<protein>
    <recommendedName>
        <fullName evidence="6">AAA+ ATPase domain-containing protein</fullName>
    </recommendedName>
</protein>
<dbReference type="InterPro" id="IPR017871">
    <property type="entry name" value="ABC_transporter-like_CS"/>
</dbReference>
<dbReference type="Pfam" id="PF07242">
    <property type="entry name" value="DUF1430"/>
    <property type="match status" value="1"/>
</dbReference>
<keyword evidence="5" id="KW-1133">Transmembrane helix</keyword>
<evidence type="ECO:0000256" key="1">
    <source>
        <dbReference type="ARBA" id="ARBA00022448"/>
    </source>
</evidence>
<reference evidence="7" key="1">
    <citation type="submission" date="2020-09" db="EMBL/GenBank/DDBJ databases">
        <title>New species isolated from human feces.</title>
        <authorList>
            <person name="Kitahara M."/>
            <person name="Shigeno Y."/>
            <person name="Shime M."/>
            <person name="Matsumoto Y."/>
            <person name="Nakamura S."/>
            <person name="Motooka D."/>
            <person name="Fukuoka S."/>
            <person name="Nishikawa H."/>
            <person name="Benno Y."/>
        </authorList>
    </citation>
    <scope>NUCLEOTIDE SEQUENCE</scope>
    <source>
        <strain evidence="7">MM59</strain>
        <plasmid evidence="7">pMM59_01</plasmid>
    </source>
</reference>
<feature type="coiled-coil region" evidence="4">
    <location>
        <begin position="14"/>
        <end position="41"/>
    </location>
</feature>
<accession>A0A830QSN0</accession>
<dbReference type="KEGG" id="pfaa:MM59RIKEN_34570"/>
<dbReference type="PROSITE" id="PS00675">
    <property type="entry name" value="SIGMA54_INTERACT_1"/>
    <property type="match status" value="1"/>
</dbReference>
<keyword evidence="5" id="KW-0812">Transmembrane</keyword>
<evidence type="ECO:0000256" key="4">
    <source>
        <dbReference type="SAM" id="Coils"/>
    </source>
</evidence>
<dbReference type="EMBL" id="AP023421">
    <property type="protein sequence ID" value="BCK86138.1"/>
    <property type="molecule type" value="Genomic_DNA"/>
</dbReference>
<keyword evidence="5" id="KW-0472">Membrane</keyword>
<evidence type="ECO:0000313" key="8">
    <source>
        <dbReference type="Proteomes" id="UP000679848"/>
    </source>
</evidence>
<feature type="domain" description="AAA+ ATPase" evidence="6">
    <location>
        <begin position="277"/>
        <end position="451"/>
    </location>
</feature>
<keyword evidence="3" id="KW-0067">ATP-binding</keyword>
<dbReference type="AlphaFoldDB" id="A0A830QSN0"/>
<evidence type="ECO:0000256" key="5">
    <source>
        <dbReference type="SAM" id="Phobius"/>
    </source>
</evidence>
<dbReference type="GO" id="GO:0005524">
    <property type="term" value="F:ATP binding"/>
    <property type="evidence" value="ECO:0007669"/>
    <property type="project" value="UniProtKB-KW"/>
</dbReference>
<gene>
    <name evidence="7" type="ORF">MM59RIKEN_34570</name>
</gene>
<keyword evidence="2" id="KW-0547">Nucleotide-binding</keyword>
<dbReference type="Gene3D" id="3.40.50.300">
    <property type="entry name" value="P-loop containing nucleotide triphosphate hydrolases"/>
    <property type="match status" value="1"/>
</dbReference>
<feature type="transmembrane region" description="Helical" evidence="5">
    <location>
        <begin position="213"/>
        <end position="236"/>
    </location>
</feature>
<evidence type="ECO:0000313" key="7">
    <source>
        <dbReference type="EMBL" id="BCK86138.1"/>
    </source>
</evidence>
<organism evidence="7 8">
    <name type="scientific">Pusillibacter faecalis</name>
    <dbReference type="NCBI Taxonomy" id="2714358"/>
    <lineage>
        <taxon>Bacteria</taxon>
        <taxon>Bacillati</taxon>
        <taxon>Bacillota</taxon>
        <taxon>Clostridia</taxon>
        <taxon>Eubacteriales</taxon>
        <taxon>Oscillospiraceae</taxon>
        <taxon>Pusillibacter</taxon>
    </lineage>
</organism>
<dbReference type="CDD" id="cd03255">
    <property type="entry name" value="ABC_MJ0796_LolCDE_FtsE"/>
    <property type="match status" value="1"/>
</dbReference>
<dbReference type="InterPro" id="IPR003593">
    <property type="entry name" value="AAA+_ATPase"/>
</dbReference>
<dbReference type="PROSITE" id="PS00211">
    <property type="entry name" value="ABC_TRANSPORTER_1"/>
    <property type="match status" value="1"/>
</dbReference>
<feature type="transmembrane region" description="Helical" evidence="5">
    <location>
        <begin position="185"/>
        <end position="207"/>
    </location>
</feature>
<dbReference type="GO" id="GO:0016887">
    <property type="term" value="F:ATP hydrolysis activity"/>
    <property type="evidence" value="ECO:0007669"/>
    <property type="project" value="InterPro"/>
</dbReference>
<keyword evidence="4" id="KW-0175">Coiled coil</keyword>
<dbReference type="InterPro" id="IPR017911">
    <property type="entry name" value="MacB-like_ATP-bd"/>
</dbReference>
<dbReference type="SUPFAM" id="SSF52540">
    <property type="entry name" value="P-loop containing nucleoside triphosphate hydrolases"/>
    <property type="match status" value="1"/>
</dbReference>
<sequence length="453" mass="50943">MVFVPKGKNAESYKDIAKEEIDSLTQNAEELRVVYKEYSGREQFYYLNSNREEAIDGLSRATNPIVIYQANEAVALNGSYIETGTYNGEVIYGCDESTIRNAAKKYAEQLGPHYFMLTNVGEDYTYSHSFLVKLIGFISSLCVLVLLLDIAIIISEVKMEFRLNAMEISLKKVLGYRFYERHKRFISVNLLENIAVVILICIVSLFISNASVGIALLVGALLTIIEMAIIFTNVMWVEKNKYLKVLERWMFMIIIRGLNKAFGEKIIFSNFNLEIPDGSFVVISGDSGSGKSTLLNMIGGIEKPDSGSIIIEGLNITRLKNKNSFFADTVGFLFQNFALLENKTVKENLSLIKKSSRTKVSLKEALNRVGLSKEVNKKVYQLSGGEQQRVALARLMMKKCSVVLADEPTGSLDKKNRDIVMRLLHELNEEGKTVIIVTHDQGIIEDEPYVVKI</sequence>
<dbReference type="InterPro" id="IPR015854">
    <property type="entry name" value="ABC_transpr_LolD-like"/>
</dbReference>
<feature type="transmembrane region" description="Helical" evidence="5">
    <location>
        <begin position="130"/>
        <end position="154"/>
    </location>
</feature>
<keyword evidence="8" id="KW-1185">Reference proteome</keyword>